<dbReference type="AlphaFoldDB" id="A0A849PAF6"/>
<dbReference type="Proteomes" id="UP000537862">
    <property type="component" value="Unassembled WGS sequence"/>
</dbReference>
<evidence type="ECO:0000313" key="8">
    <source>
        <dbReference type="Proteomes" id="UP000537862"/>
    </source>
</evidence>
<feature type="transmembrane region" description="Helical" evidence="6">
    <location>
        <begin position="36"/>
        <end position="62"/>
    </location>
</feature>
<evidence type="ECO:0000256" key="1">
    <source>
        <dbReference type="ARBA" id="ARBA00004651"/>
    </source>
</evidence>
<evidence type="ECO:0000313" key="7">
    <source>
        <dbReference type="EMBL" id="NOL51897.1"/>
    </source>
</evidence>
<proteinExistence type="predicted"/>
<keyword evidence="4 6" id="KW-1133">Transmembrane helix</keyword>
<evidence type="ECO:0000256" key="5">
    <source>
        <dbReference type="ARBA" id="ARBA00023136"/>
    </source>
</evidence>
<dbReference type="RefSeq" id="WP_171680598.1">
    <property type="nucleotide sequence ID" value="NZ_JABGBN010000005.1"/>
</dbReference>
<dbReference type="InterPro" id="IPR001123">
    <property type="entry name" value="LeuE-type"/>
</dbReference>
<protein>
    <submittedName>
        <fullName evidence="7">Amino acid transporter</fullName>
    </submittedName>
</protein>
<dbReference type="PANTHER" id="PTHR30086">
    <property type="entry name" value="ARGININE EXPORTER PROTEIN ARGO"/>
    <property type="match status" value="1"/>
</dbReference>
<keyword evidence="8" id="KW-1185">Reference proteome</keyword>
<keyword evidence="2" id="KW-1003">Cell membrane</keyword>
<dbReference type="PANTHER" id="PTHR30086:SF20">
    <property type="entry name" value="ARGININE EXPORTER PROTEIN ARGO-RELATED"/>
    <property type="match status" value="1"/>
</dbReference>
<evidence type="ECO:0000256" key="2">
    <source>
        <dbReference type="ARBA" id="ARBA00022475"/>
    </source>
</evidence>
<organism evidence="7 8">
    <name type="scientific">Pelistega suis</name>
    <dbReference type="NCBI Taxonomy" id="1631957"/>
    <lineage>
        <taxon>Bacteria</taxon>
        <taxon>Pseudomonadati</taxon>
        <taxon>Pseudomonadota</taxon>
        <taxon>Betaproteobacteria</taxon>
        <taxon>Burkholderiales</taxon>
        <taxon>Alcaligenaceae</taxon>
        <taxon>Pelistega</taxon>
    </lineage>
</organism>
<evidence type="ECO:0000256" key="3">
    <source>
        <dbReference type="ARBA" id="ARBA00022692"/>
    </source>
</evidence>
<name>A0A849PAF6_9BURK</name>
<accession>A0A849PAF6</accession>
<feature type="transmembrane region" description="Helical" evidence="6">
    <location>
        <begin position="112"/>
        <end position="134"/>
    </location>
</feature>
<feature type="transmembrane region" description="Helical" evidence="6">
    <location>
        <begin position="179"/>
        <end position="200"/>
    </location>
</feature>
<dbReference type="GO" id="GO:0015171">
    <property type="term" value="F:amino acid transmembrane transporter activity"/>
    <property type="evidence" value="ECO:0007669"/>
    <property type="project" value="TreeGrafter"/>
</dbReference>
<comment type="caution">
    <text evidence="7">The sequence shown here is derived from an EMBL/GenBank/DDBJ whole genome shotgun (WGS) entry which is preliminary data.</text>
</comment>
<gene>
    <name evidence="7" type="ORF">HKX39_06905</name>
</gene>
<keyword evidence="3 6" id="KW-0812">Transmembrane</keyword>
<reference evidence="7 8" key="1">
    <citation type="submission" date="2020-05" db="EMBL/GenBank/DDBJ databases">
        <authorList>
            <person name="Niu N."/>
        </authorList>
    </citation>
    <scope>NUCLEOTIDE SEQUENCE [LARGE SCALE GENOMIC DNA]</scope>
    <source>
        <strain evidence="7 8">3340-03</strain>
    </source>
</reference>
<feature type="transmembrane region" description="Helical" evidence="6">
    <location>
        <begin position="146"/>
        <end position="167"/>
    </location>
</feature>
<dbReference type="EMBL" id="JABGBN010000005">
    <property type="protein sequence ID" value="NOL51897.1"/>
    <property type="molecule type" value="Genomic_DNA"/>
</dbReference>
<comment type="subcellular location">
    <subcellularLocation>
        <location evidence="1">Cell membrane</location>
        <topology evidence="1">Multi-pass membrane protein</topology>
    </subcellularLocation>
</comment>
<dbReference type="Pfam" id="PF01810">
    <property type="entry name" value="LysE"/>
    <property type="match status" value="1"/>
</dbReference>
<dbReference type="GO" id="GO:0005886">
    <property type="term" value="C:plasma membrane"/>
    <property type="evidence" value="ECO:0007669"/>
    <property type="project" value="UniProtKB-SubCell"/>
</dbReference>
<keyword evidence="5 6" id="KW-0472">Membrane</keyword>
<feature type="transmembrane region" description="Helical" evidence="6">
    <location>
        <begin position="74"/>
        <end position="92"/>
    </location>
</feature>
<evidence type="ECO:0000256" key="4">
    <source>
        <dbReference type="ARBA" id="ARBA00022989"/>
    </source>
</evidence>
<sequence>MTAAFIAGFLLCLSLIVAIGSQNAFVLKQGLKEEHIFWICLQCAFSDALIIAIGVFGFGSIIENFPWALVAIKYIGSAFLIVYGLMHLRSAIKGGQSLITEADAQKSSLKKVLLITAALTFLNPHVYIDTVFIIGSLATKYADTKIYFYLGNILASFLFFFSLGYGARLLQPIFRKPRAWQILDFIIFIVMVSIAISLLLE</sequence>
<evidence type="ECO:0000256" key="6">
    <source>
        <dbReference type="SAM" id="Phobius"/>
    </source>
</evidence>